<evidence type="ECO:0000256" key="1">
    <source>
        <dbReference type="SAM" id="Coils"/>
    </source>
</evidence>
<reference evidence="5" key="1">
    <citation type="submission" date="2015-04" db="EMBL/GenBank/DDBJ databases">
        <title>Genome sequence of Mycobacterium arupense GUC1.</title>
        <authorList>
            <person name="Greninger A.L."/>
            <person name="Cunningham G."/>
            <person name="Chiu C.Y."/>
            <person name="Miller S."/>
        </authorList>
    </citation>
    <scope>NUCLEOTIDE SEQUENCE [LARGE SCALE GENOMIC DNA]</scope>
    <source>
        <strain evidence="5">GUC1</strain>
    </source>
</reference>
<reference evidence="2" key="2">
    <citation type="submission" date="2015-04" db="EMBL/GenBank/DDBJ databases">
        <title>Genome sequence of Mycobacterium arupense strain GUC1.</title>
        <authorList>
            <person name="Greninger A.L."/>
            <person name="Cunningham G."/>
            <person name="Chiu C.Y."/>
            <person name="Miller S."/>
        </authorList>
    </citation>
    <scope>NUCLEOTIDE SEQUENCE</scope>
    <source>
        <strain evidence="2">GUC1</strain>
    </source>
</reference>
<sequence length="82" mass="9032">MPDFTAVFTQERDHWQARAEAAESSLAQLKVEMEALVARNLRQADTITRVKYAADRIGGAAGRAICQAIAVRGGDRWARTES</sequence>
<evidence type="ECO:0000313" key="3">
    <source>
        <dbReference type="EMBL" id="OQZ91199.1"/>
    </source>
</evidence>
<accession>A0A0F5MXY6</accession>
<evidence type="ECO:0000313" key="7">
    <source>
        <dbReference type="Proteomes" id="UP000321797"/>
    </source>
</evidence>
<dbReference type="Proteomes" id="UP000034416">
    <property type="component" value="Unassembled WGS sequence"/>
</dbReference>
<dbReference type="STRING" id="342002.BST15_20255"/>
<dbReference type="EMBL" id="LASW01000033">
    <property type="protein sequence ID" value="KKB99459.1"/>
    <property type="molecule type" value="Genomic_DNA"/>
</dbReference>
<dbReference type="EMBL" id="MVHH01000085">
    <property type="protein sequence ID" value="OQZ91199.1"/>
    <property type="molecule type" value="Genomic_DNA"/>
</dbReference>
<dbReference type="RefSeq" id="WP_046189349.1">
    <property type="nucleotide sequence ID" value="NZ_JACKUJ010000046.1"/>
</dbReference>
<protein>
    <submittedName>
        <fullName evidence="2">Uncharacterized protein</fullName>
    </submittedName>
</protein>
<proteinExistence type="predicted"/>
<feature type="coiled-coil region" evidence="1">
    <location>
        <begin position="12"/>
        <end position="39"/>
    </location>
</feature>
<dbReference type="AlphaFoldDB" id="A0A0F5MXY6"/>
<reference evidence="4 7" key="4">
    <citation type="submission" date="2018-09" db="EMBL/GenBank/DDBJ databases">
        <title>Metagenome Assembled Genomes from an Advanced Water Purification Facility.</title>
        <authorList>
            <person name="Stamps B.W."/>
            <person name="Spear J.R."/>
        </authorList>
    </citation>
    <scope>NUCLEOTIDE SEQUENCE [LARGE SCALE GENOMIC DNA]</scope>
    <source>
        <strain evidence="4">Bin_29_2</strain>
    </source>
</reference>
<evidence type="ECO:0000313" key="6">
    <source>
        <dbReference type="Proteomes" id="UP000192327"/>
    </source>
</evidence>
<dbReference type="EMBL" id="SSGD01000085">
    <property type="protein sequence ID" value="TXI54463.1"/>
    <property type="molecule type" value="Genomic_DNA"/>
</dbReference>
<keyword evidence="1" id="KW-0175">Coiled coil</keyword>
<evidence type="ECO:0000313" key="5">
    <source>
        <dbReference type="Proteomes" id="UP000034416"/>
    </source>
</evidence>
<dbReference type="Proteomes" id="UP000192327">
    <property type="component" value="Unassembled WGS sequence"/>
</dbReference>
<dbReference type="PATRIC" id="fig|342002.3.peg.24"/>
<evidence type="ECO:0000313" key="2">
    <source>
        <dbReference type="EMBL" id="KKB99459.1"/>
    </source>
</evidence>
<name>A0A0F5MXY6_9MYCO</name>
<comment type="caution">
    <text evidence="2">The sequence shown here is derived from an EMBL/GenBank/DDBJ whole genome shotgun (WGS) entry which is preliminary data.</text>
</comment>
<reference evidence="3 6" key="3">
    <citation type="submission" date="2016-12" db="EMBL/GenBank/DDBJ databases">
        <title>The new phylogeny of genus Mycobacterium.</title>
        <authorList>
            <person name="Tortoli E."/>
            <person name="Trovato A."/>
            <person name="Cirillo D.M."/>
        </authorList>
    </citation>
    <scope>NUCLEOTIDE SEQUENCE [LARGE SCALE GENOMIC DNA]</scope>
    <source>
        <strain evidence="3 6">DSM 44942</strain>
    </source>
</reference>
<keyword evidence="6" id="KW-1185">Reference proteome</keyword>
<evidence type="ECO:0000313" key="4">
    <source>
        <dbReference type="EMBL" id="TXI54463.1"/>
    </source>
</evidence>
<organism evidence="2 5">
    <name type="scientific">Mycolicibacter arupensis</name>
    <dbReference type="NCBI Taxonomy" id="342002"/>
    <lineage>
        <taxon>Bacteria</taxon>
        <taxon>Bacillati</taxon>
        <taxon>Actinomycetota</taxon>
        <taxon>Actinomycetes</taxon>
        <taxon>Mycobacteriales</taxon>
        <taxon>Mycobacteriaceae</taxon>
        <taxon>Mycolicibacter</taxon>
    </lineage>
</organism>
<dbReference type="Proteomes" id="UP000321797">
    <property type="component" value="Unassembled WGS sequence"/>
</dbReference>
<gene>
    <name evidence="3" type="ORF">BST15_20255</name>
    <name evidence="4" type="ORF">E6Q54_14785</name>
    <name evidence="2" type="ORF">WR43_09570</name>
</gene>